<organism evidence="18 19">
    <name type="scientific">Chelatococcus reniformis</name>
    <dbReference type="NCBI Taxonomy" id="1494448"/>
    <lineage>
        <taxon>Bacteria</taxon>
        <taxon>Pseudomonadati</taxon>
        <taxon>Pseudomonadota</taxon>
        <taxon>Alphaproteobacteria</taxon>
        <taxon>Hyphomicrobiales</taxon>
        <taxon>Chelatococcaceae</taxon>
        <taxon>Chelatococcus</taxon>
    </lineage>
</organism>
<feature type="binding site" evidence="15">
    <location>
        <begin position="98"/>
        <end position="99"/>
    </location>
    <ligand>
        <name>NAD(+)</name>
        <dbReference type="ChEBI" id="CHEBI:57540"/>
    </ligand>
</feature>
<dbReference type="InterPro" id="IPR013840">
    <property type="entry name" value="DNAligase_N"/>
</dbReference>
<dbReference type="FunFam" id="1.10.150.20:FF:000007">
    <property type="entry name" value="DNA ligase"/>
    <property type="match status" value="1"/>
</dbReference>
<dbReference type="SMART" id="SM00292">
    <property type="entry name" value="BRCT"/>
    <property type="match status" value="1"/>
</dbReference>
<name>A0A916XF35_9HYPH</name>
<dbReference type="Gene3D" id="1.10.287.610">
    <property type="entry name" value="Helix hairpin bin"/>
    <property type="match status" value="1"/>
</dbReference>
<dbReference type="GO" id="GO:0046872">
    <property type="term" value="F:metal ion binding"/>
    <property type="evidence" value="ECO:0007669"/>
    <property type="project" value="UniProtKB-KW"/>
</dbReference>
<dbReference type="PANTHER" id="PTHR23389">
    <property type="entry name" value="CHROMOSOME TRANSMISSION FIDELITY FACTOR 18"/>
    <property type="match status" value="1"/>
</dbReference>
<feature type="binding site" evidence="15">
    <location>
        <position position="429"/>
    </location>
    <ligand>
        <name>Zn(2+)</name>
        <dbReference type="ChEBI" id="CHEBI:29105"/>
    </ligand>
</feature>
<evidence type="ECO:0000256" key="3">
    <source>
        <dbReference type="ARBA" id="ARBA00013308"/>
    </source>
</evidence>
<dbReference type="GO" id="GO:0006281">
    <property type="term" value="P:DNA repair"/>
    <property type="evidence" value="ECO:0007669"/>
    <property type="project" value="UniProtKB-KW"/>
</dbReference>
<dbReference type="FunFam" id="3.30.470.30:FF:000001">
    <property type="entry name" value="DNA ligase"/>
    <property type="match status" value="1"/>
</dbReference>
<dbReference type="InterPro" id="IPR004149">
    <property type="entry name" value="Znf_DNAligase_C4"/>
</dbReference>
<dbReference type="Pfam" id="PF12826">
    <property type="entry name" value="HHH_2"/>
    <property type="match status" value="1"/>
</dbReference>
<keyword evidence="19" id="KW-1185">Reference proteome</keyword>
<feature type="binding site" evidence="15">
    <location>
        <position position="426"/>
    </location>
    <ligand>
        <name>Zn(2+)</name>
        <dbReference type="ChEBI" id="CHEBI:29105"/>
    </ligand>
</feature>
<dbReference type="CDD" id="cd00114">
    <property type="entry name" value="LIGANc"/>
    <property type="match status" value="1"/>
</dbReference>
<feature type="binding site" evidence="15">
    <location>
        <position position="155"/>
    </location>
    <ligand>
        <name>NAD(+)</name>
        <dbReference type="ChEBI" id="CHEBI:57540"/>
    </ligand>
</feature>
<keyword evidence="6 15" id="KW-0479">Metal-binding</keyword>
<keyword evidence="11 15" id="KW-0234">DNA repair</keyword>
<dbReference type="PROSITE" id="PS01056">
    <property type="entry name" value="DNA_LIGASE_N2"/>
    <property type="match status" value="1"/>
</dbReference>
<dbReference type="EMBL" id="BMGG01000004">
    <property type="protein sequence ID" value="GGC67288.1"/>
    <property type="molecule type" value="Genomic_DNA"/>
</dbReference>
<dbReference type="SUPFAM" id="SSF47781">
    <property type="entry name" value="RuvA domain 2-like"/>
    <property type="match status" value="1"/>
</dbReference>
<keyword evidence="5 15" id="KW-0235">DNA replication</keyword>
<feature type="active site" description="N6-AMP-lysine intermediate" evidence="15">
    <location>
        <position position="134"/>
    </location>
</feature>
<dbReference type="PANTHER" id="PTHR23389:SF9">
    <property type="entry name" value="DNA LIGASE"/>
    <property type="match status" value="1"/>
</dbReference>
<dbReference type="GO" id="GO:0003911">
    <property type="term" value="F:DNA ligase (NAD+) activity"/>
    <property type="evidence" value="ECO:0007669"/>
    <property type="project" value="UniProtKB-UniRule"/>
</dbReference>
<feature type="binding site" evidence="15">
    <location>
        <position position="308"/>
    </location>
    <ligand>
        <name>NAD(+)</name>
        <dbReference type="ChEBI" id="CHEBI:57540"/>
    </ligand>
</feature>
<dbReference type="PROSITE" id="PS01055">
    <property type="entry name" value="DNA_LIGASE_N1"/>
    <property type="match status" value="1"/>
</dbReference>
<sequence length="707" mass="76600">MPKTAQPPQSQVVDDLTLVEAEEEHRALGEQIAHHDARYYRDDAPEIADAEYDGLRRRYEAIEARFPELRTADSLSERVGVAPSEKFAKVRHRVPMLSLGNAFTDGEVEEFVARIRRFLGLAADAPIAITAEPKIDGLSVSLRYEKGALITAATRGDGEEGEDVTANARTVADIPKRLVGADVPELIEVRGEVYMRHADFAAMNARQAEAGKPVFANPRNAAAGSLRQLDPAVTARRPLAFFAYTWGERSALPADTQSGVIAAFARWGLPTNPLTVRCENAAELIAHYHAIEAERATLGYDIDGVVYKVDDLALQQRLGFVARSPRWALAHKFPAERATTIVRAIEIQVGRTGALTPVAKLEPVTVGGVVVANATLHNEDEILRKDVRVGDTVEIQRAGDVIPQVVRVLSEKRPAEAAPFAFPTVCPVCESHAVRELNPRTGREDAVRRCTGGLICPAQAKERLKHFVSRNALDIDGLGDKQIEAFYADGLVRRPQDIFMLAARDRASLTKLKDREGYGETSAGNLFAAIEARRRVPLNRFIFALGIRHVGEGNAKLLARHFGSFEVLRAAAEAAAADIEARAEIDAIDGIGPAVADAVIQFFGEPHNRELLDALLLQVTPEPMEVTAADSPVAGKTVVFTGTLERMSRDEAKAMAERLGAKVAGSVSKKTDLVVAGPGAGSKLAKAREAGVEVIDEEAWLALVRQG</sequence>
<dbReference type="Gene3D" id="3.30.470.30">
    <property type="entry name" value="DNA ligase/mRNA capping enzyme"/>
    <property type="match status" value="1"/>
</dbReference>
<dbReference type="AlphaFoldDB" id="A0A916XF35"/>
<accession>A0A916XF35</accession>
<dbReference type="FunFam" id="2.40.50.140:FF:000012">
    <property type="entry name" value="DNA ligase"/>
    <property type="match status" value="1"/>
</dbReference>
<dbReference type="RefSeq" id="WP_188609701.1">
    <property type="nucleotide sequence ID" value="NZ_BMGG01000004.1"/>
</dbReference>
<dbReference type="InterPro" id="IPR001357">
    <property type="entry name" value="BRCT_dom"/>
</dbReference>
<dbReference type="InterPro" id="IPR001679">
    <property type="entry name" value="DNA_ligase"/>
</dbReference>
<comment type="function">
    <text evidence="1 15">DNA ligase that catalyzes the formation of phosphodiester linkages between 5'-phosphoryl and 3'-hydroxyl groups in double-stranded DNA using NAD as a coenzyme and as the energy source for the reaction. It is essential for DNA replication and repair of damaged DNA.</text>
</comment>
<comment type="similarity">
    <text evidence="14 15">Belongs to the NAD-dependent DNA ligase family. LigA subfamily.</text>
</comment>
<evidence type="ECO:0000313" key="19">
    <source>
        <dbReference type="Proteomes" id="UP000637002"/>
    </source>
</evidence>
<evidence type="ECO:0000256" key="2">
    <source>
        <dbReference type="ARBA" id="ARBA00012722"/>
    </source>
</evidence>
<feature type="domain" description="BRCT" evidence="17">
    <location>
        <begin position="628"/>
        <end position="707"/>
    </location>
</feature>
<proteinExistence type="inferred from homology"/>
<comment type="cofactor">
    <cofactor evidence="15">
        <name>Mg(2+)</name>
        <dbReference type="ChEBI" id="CHEBI:18420"/>
    </cofactor>
    <cofactor evidence="15">
        <name>Mn(2+)</name>
        <dbReference type="ChEBI" id="CHEBI:29035"/>
    </cofactor>
</comment>
<dbReference type="NCBIfam" id="TIGR00575">
    <property type="entry name" value="dnlj"/>
    <property type="match status" value="1"/>
</dbReference>
<dbReference type="InterPro" id="IPR018239">
    <property type="entry name" value="DNA_ligase_AS"/>
</dbReference>
<keyword evidence="7 15" id="KW-0227">DNA damage</keyword>
<dbReference type="SUPFAM" id="SSF52113">
    <property type="entry name" value="BRCT domain"/>
    <property type="match status" value="1"/>
</dbReference>
<feature type="binding site" evidence="15">
    <location>
        <position position="332"/>
    </location>
    <ligand>
        <name>NAD(+)</name>
        <dbReference type="ChEBI" id="CHEBI:57540"/>
    </ligand>
</feature>
<dbReference type="Pfam" id="PF01653">
    <property type="entry name" value="DNA_ligase_aden"/>
    <property type="match status" value="1"/>
</dbReference>
<dbReference type="Gene3D" id="2.40.50.140">
    <property type="entry name" value="Nucleic acid-binding proteins"/>
    <property type="match status" value="1"/>
</dbReference>
<evidence type="ECO:0000256" key="15">
    <source>
        <dbReference type="HAMAP-Rule" id="MF_01588"/>
    </source>
</evidence>
<dbReference type="InterPro" id="IPR013839">
    <property type="entry name" value="DNAligase_adenylation"/>
</dbReference>
<evidence type="ECO:0000256" key="10">
    <source>
        <dbReference type="ARBA" id="ARBA00023027"/>
    </source>
</evidence>
<dbReference type="NCBIfam" id="NF005932">
    <property type="entry name" value="PRK07956.1"/>
    <property type="match status" value="1"/>
</dbReference>
<keyword evidence="9 15" id="KW-0460">Magnesium</keyword>
<dbReference type="GO" id="GO:0006260">
    <property type="term" value="P:DNA replication"/>
    <property type="evidence" value="ECO:0007669"/>
    <property type="project" value="UniProtKB-KW"/>
</dbReference>
<feature type="binding site" evidence="15">
    <location>
        <position position="456"/>
    </location>
    <ligand>
        <name>Zn(2+)</name>
        <dbReference type="ChEBI" id="CHEBI:29105"/>
    </ligand>
</feature>
<comment type="caution">
    <text evidence="18">The sequence shown here is derived from an EMBL/GenBank/DDBJ whole genome shotgun (WGS) entry which is preliminary data.</text>
</comment>
<dbReference type="SUPFAM" id="SSF50249">
    <property type="entry name" value="Nucleic acid-binding proteins"/>
    <property type="match status" value="1"/>
</dbReference>
<dbReference type="EC" id="6.5.1.2" evidence="2 15"/>
<evidence type="ECO:0000259" key="17">
    <source>
        <dbReference type="PROSITE" id="PS50172"/>
    </source>
</evidence>
<evidence type="ECO:0000256" key="5">
    <source>
        <dbReference type="ARBA" id="ARBA00022705"/>
    </source>
</evidence>
<keyword evidence="8 15" id="KW-0862">Zinc</keyword>
<dbReference type="Pfam" id="PF03120">
    <property type="entry name" value="OB_DNA_ligase"/>
    <property type="match status" value="1"/>
</dbReference>
<dbReference type="SMART" id="SM00532">
    <property type="entry name" value="LIGANc"/>
    <property type="match status" value="1"/>
</dbReference>
<dbReference type="Gene3D" id="3.40.50.10190">
    <property type="entry name" value="BRCT domain"/>
    <property type="match status" value="1"/>
</dbReference>
<dbReference type="Gene3D" id="1.10.150.20">
    <property type="entry name" value="5' to 3' exonuclease, C-terminal subdomain"/>
    <property type="match status" value="2"/>
</dbReference>
<reference evidence="18" key="2">
    <citation type="submission" date="2020-09" db="EMBL/GenBank/DDBJ databases">
        <authorList>
            <person name="Sun Q."/>
            <person name="Zhou Y."/>
        </authorList>
    </citation>
    <scope>NUCLEOTIDE SEQUENCE</scope>
    <source>
        <strain evidence="18">CGMCC 1.12919</strain>
    </source>
</reference>
<evidence type="ECO:0000256" key="16">
    <source>
        <dbReference type="RuleBase" id="RU000618"/>
    </source>
</evidence>
<evidence type="ECO:0000256" key="4">
    <source>
        <dbReference type="ARBA" id="ARBA00022598"/>
    </source>
</evidence>
<dbReference type="SUPFAM" id="SSF56091">
    <property type="entry name" value="DNA ligase/mRNA capping enzyme, catalytic domain"/>
    <property type="match status" value="1"/>
</dbReference>
<evidence type="ECO:0000256" key="6">
    <source>
        <dbReference type="ARBA" id="ARBA00022723"/>
    </source>
</evidence>
<evidence type="ECO:0000256" key="11">
    <source>
        <dbReference type="ARBA" id="ARBA00023204"/>
    </source>
</evidence>
<evidence type="ECO:0000313" key="18">
    <source>
        <dbReference type="EMBL" id="GGC67288.1"/>
    </source>
</evidence>
<dbReference type="CDD" id="cd17748">
    <property type="entry name" value="BRCT_DNA_ligase_like"/>
    <property type="match status" value="1"/>
</dbReference>
<keyword evidence="12 15" id="KW-0464">Manganese</keyword>
<gene>
    <name evidence="15 18" type="primary">ligA</name>
    <name evidence="18" type="ORF">GCM10010994_27340</name>
</gene>
<evidence type="ECO:0000256" key="12">
    <source>
        <dbReference type="ARBA" id="ARBA00023211"/>
    </source>
</evidence>
<comment type="caution">
    <text evidence="15">Lacks conserved residue(s) required for the propagation of feature annotation.</text>
</comment>
<evidence type="ECO:0000256" key="7">
    <source>
        <dbReference type="ARBA" id="ARBA00022763"/>
    </source>
</evidence>
<dbReference type="GO" id="GO:0005829">
    <property type="term" value="C:cytosol"/>
    <property type="evidence" value="ECO:0007669"/>
    <property type="project" value="TreeGrafter"/>
</dbReference>
<dbReference type="PIRSF" id="PIRSF001604">
    <property type="entry name" value="LigA"/>
    <property type="match status" value="1"/>
</dbReference>
<reference evidence="18" key="1">
    <citation type="journal article" date="2014" name="Int. J. Syst. Evol. Microbiol.">
        <title>Complete genome sequence of Corynebacterium casei LMG S-19264T (=DSM 44701T), isolated from a smear-ripened cheese.</title>
        <authorList>
            <consortium name="US DOE Joint Genome Institute (JGI-PGF)"/>
            <person name="Walter F."/>
            <person name="Albersmeier A."/>
            <person name="Kalinowski J."/>
            <person name="Ruckert C."/>
        </authorList>
    </citation>
    <scope>NUCLEOTIDE SEQUENCE</scope>
    <source>
        <strain evidence="18">CGMCC 1.12919</strain>
    </source>
</reference>
<dbReference type="InterPro" id="IPR004150">
    <property type="entry name" value="NAD_DNA_ligase_OB"/>
</dbReference>
<evidence type="ECO:0000256" key="9">
    <source>
        <dbReference type="ARBA" id="ARBA00022842"/>
    </source>
</evidence>
<evidence type="ECO:0000256" key="14">
    <source>
        <dbReference type="ARBA" id="ARBA00060881"/>
    </source>
</evidence>
<dbReference type="Gene3D" id="6.20.10.30">
    <property type="match status" value="1"/>
</dbReference>
<keyword evidence="4 15" id="KW-0436">Ligase</keyword>
<dbReference type="Proteomes" id="UP000637002">
    <property type="component" value="Unassembled WGS sequence"/>
</dbReference>
<feature type="binding site" evidence="15">
    <location>
        <position position="192"/>
    </location>
    <ligand>
        <name>NAD(+)</name>
        <dbReference type="ChEBI" id="CHEBI:57540"/>
    </ligand>
</feature>
<dbReference type="Pfam" id="PF03119">
    <property type="entry name" value="DNA_ligase_ZBD"/>
    <property type="match status" value="1"/>
</dbReference>
<feature type="binding site" evidence="15">
    <location>
        <position position="132"/>
    </location>
    <ligand>
        <name>NAD(+)</name>
        <dbReference type="ChEBI" id="CHEBI:57540"/>
    </ligand>
</feature>
<dbReference type="HAMAP" id="MF_01588">
    <property type="entry name" value="DNA_ligase_A"/>
    <property type="match status" value="1"/>
</dbReference>
<evidence type="ECO:0000256" key="13">
    <source>
        <dbReference type="ARBA" id="ARBA00034005"/>
    </source>
</evidence>
<dbReference type="InterPro" id="IPR012340">
    <property type="entry name" value="NA-bd_OB-fold"/>
</dbReference>
<dbReference type="InterPro" id="IPR010994">
    <property type="entry name" value="RuvA_2-like"/>
</dbReference>
<evidence type="ECO:0000256" key="1">
    <source>
        <dbReference type="ARBA" id="ARBA00004067"/>
    </source>
</evidence>
<protein>
    <recommendedName>
        <fullName evidence="3 15">DNA ligase</fullName>
        <ecNumber evidence="2 15">6.5.1.2</ecNumber>
    </recommendedName>
    <alternativeName>
        <fullName evidence="15">Polydeoxyribonucleotide synthase [NAD(+)]</fullName>
    </alternativeName>
</protein>
<dbReference type="PROSITE" id="PS50172">
    <property type="entry name" value="BRCT"/>
    <property type="match status" value="1"/>
</dbReference>
<dbReference type="InterPro" id="IPR041663">
    <property type="entry name" value="DisA/LigA_HHH"/>
</dbReference>
<feature type="binding site" evidence="15">
    <location>
        <begin position="49"/>
        <end position="53"/>
    </location>
    <ligand>
        <name>NAD(+)</name>
        <dbReference type="ChEBI" id="CHEBI:57540"/>
    </ligand>
</feature>
<dbReference type="InterPro" id="IPR036420">
    <property type="entry name" value="BRCT_dom_sf"/>
</dbReference>
<dbReference type="InterPro" id="IPR033136">
    <property type="entry name" value="DNA_ligase_CS"/>
</dbReference>
<dbReference type="Pfam" id="PF00533">
    <property type="entry name" value="BRCT"/>
    <property type="match status" value="1"/>
</dbReference>
<keyword evidence="10 15" id="KW-0520">NAD</keyword>
<evidence type="ECO:0000256" key="8">
    <source>
        <dbReference type="ARBA" id="ARBA00022833"/>
    </source>
</evidence>
<comment type="catalytic activity">
    <reaction evidence="13 15 16">
        <text>NAD(+) + (deoxyribonucleotide)n-3'-hydroxyl + 5'-phospho-(deoxyribonucleotide)m = (deoxyribonucleotide)n+m + AMP + beta-nicotinamide D-nucleotide.</text>
        <dbReference type="EC" id="6.5.1.2"/>
    </reaction>
</comment>